<reference evidence="1" key="1">
    <citation type="submission" date="2014-05" db="EMBL/GenBank/DDBJ databases">
        <authorList>
            <person name="Chronopoulou M."/>
        </authorList>
    </citation>
    <scope>NUCLEOTIDE SEQUENCE</scope>
    <source>
        <tissue evidence="1">Whole organism</tissue>
    </source>
</reference>
<feature type="non-terminal residue" evidence="1">
    <location>
        <position position="1"/>
    </location>
</feature>
<protein>
    <submittedName>
        <fullName evidence="1">Uncharacterized protein</fullName>
    </submittedName>
</protein>
<accession>A0A0K2UDL9</accession>
<evidence type="ECO:0000313" key="1">
    <source>
        <dbReference type="EMBL" id="CDW36155.1"/>
    </source>
</evidence>
<organism evidence="1">
    <name type="scientific">Lepeophtheirus salmonis</name>
    <name type="common">Salmon louse</name>
    <name type="synonym">Caligus salmonis</name>
    <dbReference type="NCBI Taxonomy" id="72036"/>
    <lineage>
        <taxon>Eukaryota</taxon>
        <taxon>Metazoa</taxon>
        <taxon>Ecdysozoa</taxon>
        <taxon>Arthropoda</taxon>
        <taxon>Crustacea</taxon>
        <taxon>Multicrustacea</taxon>
        <taxon>Hexanauplia</taxon>
        <taxon>Copepoda</taxon>
        <taxon>Siphonostomatoida</taxon>
        <taxon>Caligidae</taxon>
        <taxon>Lepeophtheirus</taxon>
    </lineage>
</organism>
<dbReference type="EMBL" id="HACA01018794">
    <property type="protein sequence ID" value="CDW36155.1"/>
    <property type="molecule type" value="Transcribed_RNA"/>
</dbReference>
<sequence>GGASIDEIGCTLQFFHKKSLNSVHCSFFSIIILTCLGGLDKGHVQCSHVNESQFFSSDLDTLLLRLIKYSRFHTSIFLYRSQQCHELPSLCSLEASQ</sequence>
<name>A0A0K2UDL9_LEPSM</name>
<dbReference type="AlphaFoldDB" id="A0A0K2UDL9"/>
<proteinExistence type="predicted"/>